<dbReference type="Pfam" id="PF14213">
    <property type="entry name" value="DUF4325"/>
    <property type="match status" value="1"/>
</dbReference>
<evidence type="ECO:0000313" key="3">
    <source>
        <dbReference type="Proteomes" id="UP000267081"/>
    </source>
</evidence>
<feature type="domain" description="DUF4325" evidence="1">
    <location>
        <begin position="97"/>
        <end position="132"/>
    </location>
</feature>
<protein>
    <submittedName>
        <fullName evidence="2">Winged helix-turn-helix transcriptional regulator</fullName>
    </submittedName>
</protein>
<dbReference type="Proteomes" id="UP000267081">
    <property type="component" value="Unassembled WGS sequence"/>
</dbReference>
<dbReference type="Pfam" id="PF13412">
    <property type="entry name" value="HTH_24"/>
    <property type="match status" value="1"/>
</dbReference>
<dbReference type="AlphaFoldDB" id="A0A427SZ28"/>
<organism evidence="2 3">
    <name type="scientific">Amycolatopsis eburnea</name>
    <dbReference type="NCBI Taxonomy" id="2267691"/>
    <lineage>
        <taxon>Bacteria</taxon>
        <taxon>Bacillati</taxon>
        <taxon>Actinomycetota</taxon>
        <taxon>Actinomycetes</taxon>
        <taxon>Pseudonocardiales</taxon>
        <taxon>Pseudonocardiaceae</taxon>
        <taxon>Amycolatopsis</taxon>
    </lineage>
</organism>
<accession>A0A427SZ28</accession>
<name>A0A427SZ28_9PSEU</name>
<evidence type="ECO:0000259" key="1">
    <source>
        <dbReference type="Pfam" id="PF14213"/>
    </source>
</evidence>
<dbReference type="InterPro" id="IPR025474">
    <property type="entry name" value="DUF4325"/>
</dbReference>
<dbReference type="SUPFAM" id="SSF46785">
    <property type="entry name" value="Winged helix' DNA-binding domain"/>
    <property type="match status" value="1"/>
</dbReference>
<comment type="caution">
    <text evidence="2">The sequence shown here is derived from an EMBL/GenBank/DDBJ whole genome shotgun (WGS) entry which is preliminary data.</text>
</comment>
<sequence>MPDSLASCFAVAKVSPVSSTMAAYGVRCAFLQGATSRGLGLGSEFVLTSSSSVCFNGFIETGRLVMVPPHLYRVNEHGSYLATRSVAKLARESLEHEAAAGARGGEVIIDFSGVAAMTISFADEFLGKFYASVATGDVAVSVVLLQGLNEETLETMQICLERRELMAATVDGGQLQLLAAPEYLDQTYRQAVALRRFRAAELSERLGVTLQNVNNRLKRLVSSGTLKREKSIPSNRGGKEFVYTIPASWCGGGA</sequence>
<gene>
    <name evidence="2" type="ORF">EIY87_36110</name>
</gene>
<reference evidence="2 3" key="1">
    <citation type="submission" date="2018-12" db="EMBL/GenBank/DDBJ databases">
        <title>Amycolatopsis eburnea sp. nov. actinomycete associate with arbuscular mycorrhiza fungal spore.</title>
        <authorList>
            <person name="Lumyong S."/>
            <person name="Chaiya L."/>
        </authorList>
    </citation>
    <scope>NUCLEOTIDE SEQUENCE [LARGE SCALE GENOMIC DNA]</scope>
    <source>
        <strain evidence="2 3">GLM-1</strain>
    </source>
</reference>
<keyword evidence="3" id="KW-1185">Reference proteome</keyword>
<dbReference type="InterPro" id="IPR036390">
    <property type="entry name" value="WH_DNA-bd_sf"/>
</dbReference>
<dbReference type="EMBL" id="RSEC01000060">
    <property type="protein sequence ID" value="RSD10309.1"/>
    <property type="molecule type" value="Genomic_DNA"/>
</dbReference>
<evidence type="ECO:0000313" key="2">
    <source>
        <dbReference type="EMBL" id="RSD10309.1"/>
    </source>
</evidence>
<proteinExistence type="predicted"/>